<dbReference type="STRING" id="1945521.A1232T_01351"/>
<dbReference type="EMBL" id="FUGE01000135">
    <property type="protein sequence ID" value="SJM71811.1"/>
    <property type="molecule type" value="Genomic_DNA"/>
</dbReference>
<reference evidence="2 3" key="1">
    <citation type="submission" date="2017-02" db="EMBL/GenBank/DDBJ databases">
        <authorList>
            <person name="Peterson S.W."/>
        </authorList>
    </citation>
    <scope>NUCLEOTIDE SEQUENCE [LARGE SCALE GENOMIC DNA]</scope>
    <source>
        <strain evidence="2">Psychrobacter_piechaudii</strain>
    </source>
</reference>
<feature type="region of interest" description="Disordered" evidence="1">
    <location>
        <begin position="44"/>
        <end position="89"/>
    </location>
</feature>
<dbReference type="Proteomes" id="UP000188357">
    <property type="component" value="Unassembled WGS sequence"/>
</dbReference>
<protein>
    <submittedName>
        <fullName evidence="2">Uncharacterized protein</fullName>
    </submittedName>
</protein>
<organism evidence="2 3">
    <name type="scientific">Psychrobacter piechaudii</name>
    <dbReference type="NCBI Taxonomy" id="1945521"/>
    <lineage>
        <taxon>Bacteria</taxon>
        <taxon>Pseudomonadati</taxon>
        <taxon>Pseudomonadota</taxon>
        <taxon>Gammaproteobacteria</taxon>
        <taxon>Moraxellales</taxon>
        <taxon>Moraxellaceae</taxon>
        <taxon>Psychrobacter</taxon>
    </lineage>
</organism>
<dbReference type="AlphaFoldDB" id="A0A1R4GUM1"/>
<keyword evidence="3" id="KW-1185">Reference proteome</keyword>
<proteinExistence type="predicted"/>
<dbReference type="OrthoDB" id="6660056at2"/>
<gene>
    <name evidence="2" type="ORF">A1232T_01351</name>
</gene>
<evidence type="ECO:0000256" key="1">
    <source>
        <dbReference type="SAM" id="MobiDB-lite"/>
    </source>
</evidence>
<feature type="compositionally biased region" description="Basic and acidic residues" evidence="1">
    <location>
        <begin position="67"/>
        <end position="85"/>
    </location>
</feature>
<dbReference type="RefSeq" id="WP_077451102.1">
    <property type="nucleotide sequence ID" value="NZ_FUGE01000135.1"/>
</dbReference>
<evidence type="ECO:0000313" key="3">
    <source>
        <dbReference type="Proteomes" id="UP000188357"/>
    </source>
</evidence>
<sequence>MIFSKSKNSSQPFTTGSMLSKLGALGLATCLLFIGCSKADETVTPVGTSSETEASKQQALSNNDAMASHEADTRVDPNVNKKPEGKPVSYDVQSWKASNTQDLSLEDVDALKKQFGKVTVTDEKSLDYASNMAVKYRFMKGDEPYLDNIIDSQDYLELGWYYANPNDSDSEKKMSIDHAKKVYKVMTGLMGDEGKDLVQSILSGKIVKNKVINDTKVELAKCEFYSCMIIMNKNG</sequence>
<name>A0A1R4GUM1_9GAMM</name>
<feature type="compositionally biased region" description="Polar residues" evidence="1">
    <location>
        <begin position="45"/>
        <end position="65"/>
    </location>
</feature>
<accession>A0A1R4GUM1</accession>
<evidence type="ECO:0000313" key="2">
    <source>
        <dbReference type="EMBL" id="SJM71811.1"/>
    </source>
</evidence>